<dbReference type="PANTHER" id="PTHR11781:SF22">
    <property type="entry name" value="TYPE I IODOTHYRONINE DEIODINASE"/>
    <property type="match status" value="1"/>
</dbReference>
<keyword evidence="1" id="KW-0893">Thyroid hormones biosynthesis</keyword>
<dbReference type="PANTHER" id="PTHR11781">
    <property type="entry name" value="IODOTHYRONINE DEIODINASE"/>
    <property type="match status" value="1"/>
</dbReference>
<keyword evidence="1" id="KW-0560">Oxidoreductase</keyword>
<reference evidence="2 3" key="1">
    <citation type="submission" date="2024-11" db="EMBL/GenBank/DDBJ databases">
        <title>Chromosome-level genome assembly of the freshwater bivalve Anodonta woodiana.</title>
        <authorList>
            <person name="Chen X."/>
        </authorList>
    </citation>
    <scope>NUCLEOTIDE SEQUENCE [LARGE SCALE GENOMIC DNA]</scope>
    <source>
        <strain evidence="2">MN2024</strain>
        <tissue evidence="2">Gills</tissue>
    </source>
</reference>
<organism evidence="2 3">
    <name type="scientific">Sinanodonta woodiana</name>
    <name type="common">Chinese pond mussel</name>
    <name type="synonym">Anodonta woodiana</name>
    <dbReference type="NCBI Taxonomy" id="1069815"/>
    <lineage>
        <taxon>Eukaryota</taxon>
        <taxon>Metazoa</taxon>
        <taxon>Spiralia</taxon>
        <taxon>Lophotrochozoa</taxon>
        <taxon>Mollusca</taxon>
        <taxon>Bivalvia</taxon>
        <taxon>Autobranchia</taxon>
        <taxon>Heteroconchia</taxon>
        <taxon>Palaeoheterodonta</taxon>
        <taxon>Unionida</taxon>
        <taxon>Unionoidea</taxon>
        <taxon>Unionidae</taxon>
        <taxon>Unioninae</taxon>
        <taxon>Sinanodonta</taxon>
    </lineage>
</organism>
<keyword evidence="1" id="KW-0712">Selenocysteine</keyword>
<evidence type="ECO:0000256" key="1">
    <source>
        <dbReference type="RuleBase" id="RU000676"/>
    </source>
</evidence>
<dbReference type="Pfam" id="PF00837">
    <property type="entry name" value="T4_deiodinase"/>
    <property type="match status" value="1"/>
</dbReference>
<dbReference type="AlphaFoldDB" id="A0ABD3TKG1"/>
<dbReference type="EMBL" id="JBJQND010000018">
    <property type="protein sequence ID" value="KAL3837500.1"/>
    <property type="molecule type" value="Genomic_DNA"/>
</dbReference>
<keyword evidence="3" id="KW-1185">Reference proteome</keyword>
<comment type="similarity">
    <text evidence="1">Belongs to the iodothyronine deiodinase family.</text>
</comment>
<accession>A0ABD3TKG1</accession>
<dbReference type="InterPro" id="IPR000643">
    <property type="entry name" value="Iodothyronine_deiodinase"/>
</dbReference>
<evidence type="ECO:0000313" key="2">
    <source>
        <dbReference type="EMBL" id="KAL3837500.1"/>
    </source>
</evidence>
<dbReference type="GO" id="GO:0042446">
    <property type="term" value="P:hormone biosynthetic process"/>
    <property type="evidence" value="ECO:0007669"/>
    <property type="project" value="UniProtKB-KW"/>
</dbReference>
<name>A0ABD3TKG1_SINWO</name>
<sequence length="124" mass="14138">MATLDHFIKVASNFADVADFLIVYIAEAHATDEWIVNGNKYQINRHKKIEERLAAATILKEKNPPCPIVVDTMSNDANHKYAAFPERLYIVHNGFIAYQGAEGPNGYDVKEVETRLHNYRPEYS</sequence>
<gene>
    <name evidence="2" type="ORF">ACJMK2_022852</name>
</gene>
<comment type="function">
    <text evidence="1">Responsible for the deiodination of T4 (3,5,3',5'-tetraiodothyronine).</text>
</comment>
<dbReference type="Proteomes" id="UP001634394">
    <property type="component" value="Unassembled WGS sequence"/>
</dbReference>
<comment type="caution">
    <text evidence="2">The sequence shown here is derived from an EMBL/GenBank/DDBJ whole genome shotgun (WGS) entry which is preliminary data.</text>
</comment>
<dbReference type="GO" id="GO:0016491">
    <property type="term" value="F:oxidoreductase activity"/>
    <property type="evidence" value="ECO:0007669"/>
    <property type="project" value="UniProtKB-KW"/>
</dbReference>
<protein>
    <recommendedName>
        <fullName evidence="1">Iodothyronine deiodinase</fullName>
    </recommendedName>
</protein>
<evidence type="ECO:0000313" key="3">
    <source>
        <dbReference type="Proteomes" id="UP001634394"/>
    </source>
</evidence>
<proteinExistence type="inferred from homology"/>
<dbReference type="Gene3D" id="3.40.30.10">
    <property type="entry name" value="Glutaredoxin"/>
    <property type="match status" value="1"/>
</dbReference>